<dbReference type="GO" id="GO:0006508">
    <property type="term" value="P:proteolysis"/>
    <property type="evidence" value="ECO:0007669"/>
    <property type="project" value="UniProtKB-KW"/>
</dbReference>
<evidence type="ECO:0000256" key="2">
    <source>
        <dbReference type="ARBA" id="ARBA00022525"/>
    </source>
</evidence>
<proteinExistence type="predicted"/>
<dbReference type="Gene3D" id="2.40.10.10">
    <property type="entry name" value="Trypsin-like serine proteases"/>
    <property type="match status" value="1"/>
</dbReference>
<sequence length="190" mass="21211">MLCFVCQSLAFFLVSDDVGNDNSDENITKANISGLTAVLGKFADIMFLYIIIKKKEPNELYIKLGSYRDDMLDDAEQWYQAAMVISHGKYTSIDTGTMAYDIALIQLTEPVKFNYFIGPVELPHPTASVELQSNCRSTGWGSDEDWNYREIFLKEVQLKAANNCELRCVACICVEPANPEIDPAGGSCPR</sequence>
<dbReference type="PANTHER" id="PTHR24264:SF65">
    <property type="entry name" value="SRCR DOMAIN-CONTAINING PROTEIN"/>
    <property type="match status" value="1"/>
</dbReference>
<protein>
    <submittedName>
        <fullName evidence="8">Peptidase S1 domain-containing protein</fullName>
    </submittedName>
</protein>
<dbReference type="InterPro" id="IPR050127">
    <property type="entry name" value="Serine_Proteases_S1"/>
</dbReference>
<evidence type="ECO:0000256" key="3">
    <source>
        <dbReference type="ARBA" id="ARBA00022670"/>
    </source>
</evidence>
<keyword evidence="7" id="KW-1185">Reference proteome</keyword>
<dbReference type="GO" id="GO:0004252">
    <property type="term" value="F:serine-type endopeptidase activity"/>
    <property type="evidence" value="ECO:0007669"/>
    <property type="project" value="InterPro"/>
</dbReference>
<dbReference type="InterPro" id="IPR043504">
    <property type="entry name" value="Peptidase_S1_PA_chymotrypsin"/>
</dbReference>
<keyword evidence="4" id="KW-0378">Hydrolase</keyword>
<evidence type="ECO:0000313" key="8">
    <source>
        <dbReference type="WBParaSite" id="nRc.2.0.1.t32122-RA"/>
    </source>
</evidence>
<keyword evidence="2" id="KW-0964">Secreted</keyword>
<accession>A0A915K0C6</accession>
<organism evidence="7 8">
    <name type="scientific">Romanomermis culicivorax</name>
    <name type="common">Nematode worm</name>
    <dbReference type="NCBI Taxonomy" id="13658"/>
    <lineage>
        <taxon>Eukaryota</taxon>
        <taxon>Metazoa</taxon>
        <taxon>Ecdysozoa</taxon>
        <taxon>Nematoda</taxon>
        <taxon>Enoplea</taxon>
        <taxon>Dorylaimia</taxon>
        <taxon>Mermithida</taxon>
        <taxon>Mermithoidea</taxon>
        <taxon>Mermithidae</taxon>
        <taxon>Romanomermis</taxon>
    </lineage>
</organism>
<evidence type="ECO:0000259" key="6">
    <source>
        <dbReference type="Pfam" id="PF00089"/>
    </source>
</evidence>
<evidence type="ECO:0000256" key="5">
    <source>
        <dbReference type="ARBA" id="ARBA00022825"/>
    </source>
</evidence>
<dbReference type="AlphaFoldDB" id="A0A915K0C6"/>
<evidence type="ECO:0000256" key="1">
    <source>
        <dbReference type="ARBA" id="ARBA00004613"/>
    </source>
</evidence>
<dbReference type="SUPFAM" id="SSF50494">
    <property type="entry name" value="Trypsin-like serine proteases"/>
    <property type="match status" value="1"/>
</dbReference>
<dbReference type="Pfam" id="PF00089">
    <property type="entry name" value="Trypsin"/>
    <property type="match status" value="1"/>
</dbReference>
<name>A0A915K0C6_ROMCU</name>
<dbReference type="GO" id="GO:0005615">
    <property type="term" value="C:extracellular space"/>
    <property type="evidence" value="ECO:0007669"/>
    <property type="project" value="TreeGrafter"/>
</dbReference>
<dbReference type="InterPro" id="IPR009003">
    <property type="entry name" value="Peptidase_S1_PA"/>
</dbReference>
<evidence type="ECO:0000313" key="7">
    <source>
        <dbReference type="Proteomes" id="UP000887565"/>
    </source>
</evidence>
<dbReference type="WBParaSite" id="nRc.2.0.1.t32122-RA">
    <property type="protein sequence ID" value="nRc.2.0.1.t32122-RA"/>
    <property type="gene ID" value="nRc.2.0.1.g32122"/>
</dbReference>
<dbReference type="PANTHER" id="PTHR24264">
    <property type="entry name" value="TRYPSIN-RELATED"/>
    <property type="match status" value="1"/>
</dbReference>
<comment type="subcellular location">
    <subcellularLocation>
        <location evidence="1">Secreted</location>
    </subcellularLocation>
</comment>
<evidence type="ECO:0000256" key="4">
    <source>
        <dbReference type="ARBA" id="ARBA00022801"/>
    </source>
</evidence>
<keyword evidence="5" id="KW-0720">Serine protease</keyword>
<feature type="domain" description="Peptidase S1" evidence="6">
    <location>
        <begin position="72"/>
        <end position="165"/>
    </location>
</feature>
<reference evidence="8" key="1">
    <citation type="submission" date="2022-11" db="UniProtKB">
        <authorList>
            <consortium name="WormBaseParasite"/>
        </authorList>
    </citation>
    <scope>IDENTIFICATION</scope>
</reference>
<dbReference type="InterPro" id="IPR001254">
    <property type="entry name" value="Trypsin_dom"/>
</dbReference>
<keyword evidence="3" id="KW-0645">Protease</keyword>
<dbReference type="Proteomes" id="UP000887565">
    <property type="component" value="Unplaced"/>
</dbReference>